<accession>A0AAE3FXV8</accession>
<organism evidence="1 2">
    <name type="scientific">Natronocalculus amylovorans</name>
    <dbReference type="NCBI Taxonomy" id="2917812"/>
    <lineage>
        <taxon>Archaea</taxon>
        <taxon>Methanobacteriati</taxon>
        <taxon>Methanobacteriota</taxon>
        <taxon>Stenosarchaea group</taxon>
        <taxon>Halobacteria</taxon>
        <taxon>Halobacteriales</taxon>
        <taxon>Haloferacaceae</taxon>
        <taxon>Natronocalculus</taxon>
    </lineage>
</organism>
<dbReference type="EMBL" id="JAKRVX010000003">
    <property type="protein sequence ID" value="MCL9817291.1"/>
    <property type="molecule type" value="Genomic_DNA"/>
</dbReference>
<gene>
    <name evidence="1" type="ORF">AArcSt2_10085</name>
</gene>
<dbReference type="RefSeq" id="WP_250584322.1">
    <property type="nucleotide sequence ID" value="NZ_JAKRVX010000003.1"/>
</dbReference>
<dbReference type="Proteomes" id="UP001203207">
    <property type="component" value="Unassembled WGS sequence"/>
</dbReference>
<proteinExistence type="predicted"/>
<reference evidence="1" key="2">
    <citation type="submission" date="2022-02" db="EMBL/GenBank/DDBJ databases">
        <authorList>
            <person name="Elcheninov A.G."/>
            <person name="Sorokin D.Y."/>
            <person name="Kublanov I.V."/>
        </authorList>
    </citation>
    <scope>NUCLEOTIDE SEQUENCE</scope>
    <source>
        <strain evidence="1">AArc-St2</strain>
    </source>
</reference>
<evidence type="ECO:0000313" key="1">
    <source>
        <dbReference type="EMBL" id="MCL9817291.1"/>
    </source>
</evidence>
<name>A0AAE3FXV8_9EURY</name>
<dbReference type="AlphaFoldDB" id="A0AAE3FXV8"/>
<sequence>MATYQATFEVDSKSDTYAVERILDQAYDAVREESRSVREGSTDSTALLESFKRLREGAKGSTSGTLTITYEEK</sequence>
<reference evidence="1" key="1">
    <citation type="journal article" date="2022" name="Syst. Appl. Microbiol.">
        <title>Natronocalculus amylovorans gen. nov., sp. nov., and Natranaeroarchaeum aerophilus sp. nov., dominant culturable amylolytic natronoarchaea from hypersaline soda lakes in southwestern Siberia.</title>
        <authorList>
            <person name="Sorokin D.Y."/>
            <person name="Elcheninov A.G."/>
            <person name="Khizhniak T.V."/>
            <person name="Koenen M."/>
            <person name="Bale N.J."/>
            <person name="Damste J.S.S."/>
            <person name="Kublanov I.V."/>
        </authorList>
    </citation>
    <scope>NUCLEOTIDE SEQUENCE</scope>
    <source>
        <strain evidence="1">AArc-St2</strain>
    </source>
</reference>
<evidence type="ECO:0000313" key="2">
    <source>
        <dbReference type="Proteomes" id="UP001203207"/>
    </source>
</evidence>
<comment type="caution">
    <text evidence="1">The sequence shown here is derived from an EMBL/GenBank/DDBJ whole genome shotgun (WGS) entry which is preliminary data.</text>
</comment>
<keyword evidence="2" id="KW-1185">Reference proteome</keyword>
<protein>
    <submittedName>
        <fullName evidence="1">Uncharacterized protein</fullName>
    </submittedName>
</protein>